<evidence type="ECO:0000256" key="1">
    <source>
        <dbReference type="ARBA" id="ARBA00023239"/>
    </source>
</evidence>
<dbReference type="SUPFAM" id="SSF56529">
    <property type="entry name" value="FAH"/>
    <property type="match status" value="1"/>
</dbReference>
<evidence type="ECO:0000313" key="4">
    <source>
        <dbReference type="Proteomes" id="UP000199450"/>
    </source>
</evidence>
<keyword evidence="1" id="KW-0456">Lyase</keyword>
<dbReference type="OrthoDB" id="9792137at2"/>
<gene>
    <name evidence="3" type="ORF">SAMN05421856_103353</name>
</gene>
<accession>A0A1H7YI88</accession>
<proteinExistence type="predicted"/>
<name>A0A1H7YI88_9FLAO</name>
<organism evidence="3 4">
    <name type="scientific">Chryseobacterium taichungense</name>
    <dbReference type="NCBI Taxonomy" id="295069"/>
    <lineage>
        <taxon>Bacteria</taxon>
        <taxon>Pseudomonadati</taxon>
        <taxon>Bacteroidota</taxon>
        <taxon>Flavobacteriia</taxon>
        <taxon>Flavobacteriales</taxon>
        <taxon>Weeksellaceae</taxon>
        <taxon>Chryseobacterium group</taxon>
        <taxon>Chryseobacterium</taxon>
    </lineage>
</organism>
<dbReference type="PANTHER" id="PTHR30143">
    <property type="entry name" value="ACID HYDRATASE"/>
    <property type="match status" value="1"/>
</dbReference>
<dbReference type="EMBL" id="FOBV01000003">
    <property type="protein sequence ID" value="SEM45952.1"/>
    <property type="molecule type" value="Genomic_DNA"/>
</dbReference>
<dbReference type="InterPro" id="IPR011234">
    <property type="entry name" value="Fumarylacetoacetase-like_C"/>
</dbReference>
<dbReference type="InterPro" id="IPR036663">
    <property type="entry name" value="Fumarylacetoacetase_C_sf"/>
</dbReference>
<protein>
    <submittedName>
        <fullName evidence="3">2-keto-4-pentenoate hydratase</fullName>
    </submittedName>
</protein>
<feature type="domain" description="Fumarylacetoacetase-like C-terminal" evidence="2">
    <location>
        <begin position="98"/>
        <end position="253"/>
    </location>
</feature>
<dbReference type="AlphaFoldDB" id="A0A1H7YI88"/>
<dbReference type="Pfam" id="PF01557">
    <property type="entry name" value="FAA_hydrolase"/>
    <property type="match status" value="1"/>
</dbReference>
<dbReference type="InterPro" id="IPR050772">
    <property type="entry name" value="Hydratase-Decarb/MhpD_sf"/>
</dbReference>
<dbReference type="Gene3D" id="3.90.850.10">
    <property type="entry name" value="Fumarylacetoacetase-like, C-terminal domain"/>
    <property type="match status" value="1"/>
</dbReference>
<evidence type="ECO:0000259" key="2">
    <source>
        <dbReference type="Pfam" id="PF01557"/>
    </source>
</evidence>
<evidence type="ECO:0000313" key="3">
    <source>
        <dbReference type="EMBL" id="SEM45952.1"/>
    </source>
</evidence>
<dbReference type="Proteomes" id="UP000199450">
    <property type="component" value="Unassembled WGS sequence"/>
</dbReference>
<dbReference type="GO" id="GO:0005737">
    <property type="term" value="C:cytoplasm"/>
    <property type="evidence" value="ECO:0007669"/>
    <property type="project" value="TreeGrafter"/>
</dbReference>
<sequence length="258" mass="28098">MEVKHISEKIRNAYTSRIPISPISEEIGIEDLSLAYEIQNSITEFRLKQGAKIIGKKIGLTSKAIQQELGVDQPDFGILFHDMEVLNGLSHSMKEMIQPRVEAEIAFVLSKDLDKDNLTILDIIDAIDYALPAIEIIDSRIADWKIKITDTIADNASSSHYVIGHTPKTINQFDVVNTKMKMSINGKLVTTGIGSACLGSPLNATLWLAQRMVQLGSPLKAGELVLSGAVGPMFSVKAGDTVLAEFDVLGSVSITFSE</sequence>
<dbReference type="PANTHER" id="PTHR30143:SF0">
    <property type="entry name" value="2-KETO-4-PENTENOATE HYDRATASE"/>
    <property type="match status" value="1"/>
</dbReference>
<dbReference type="GO" id="GO:0008684">
    <property type="term" value="F:2-oxopent-4-enoate hydratase activity"/>
    <property type="evidence" value="ECO:0007669"/>
    <property type="project" value="TreeGrafter"/>
</dbReference>
<keyword evidence="4" id="KW-1185">Reference proteome</keyword>
<dbReference type="RefSeq" id="WP_089999562.1">
    <property type="nucleotide sequence ID" value="NZ_FOBV01000003.1"/>
</dbReference>
<reference evidence="4" key="1">
    <citation type="submission" date="2016-10" db="EMBL/GenBank/DDBJ databases">
        <authorList>
            <person name="Varghese N."/>
            <person name="Submissions S."/>
        </authorList>
    </citation>
    <scope>NUCLEOTIDE SEQUENCE [LARGE SCALE GENOMIC DNA]</scope>
    <source>
        <strain evidence="4">DSM 17453</strain>
    </source>
</reference>
<dbReference type="STRING" id="295069.SAMN05421856_103353"/>